<accession>A0AAP0IB86</accession>
<dbReference type="AlphaFoldDB" id="A0AAP0IB86"/>
<protein>
    <submittedName>
        <fullName evidence="1">Uncharacterized protein</fullName>
    </submittedName>
</protein>
<proteinExistence type="predicted"/>
<sequence length="135" mass="14764">MQSERGTRKVILGVPRVRTLRRDGAIAMPSERDGSEFSSSLERGRRIVVARGRAADHRHRLIVVEGGTLPTSIFMLGPTAICSSSIPVLGLGGDQGWVIPMSADEELEFNETVEGMTMNGARESRRYLLETPNAL</sequence>
<keyword evidence="2" id="KW-1185">Reference proteome</keyword>
<comment type="caution">
    <text evidence="1">The sequence shown here is derived from an EMBL/GenBank/DDBJ whole genome shotgun (WGS) entry which is preliminary data.</text>
</comment>
<organism evidence="1 2">
    <name type="scientific">Stephania cephalantha</name>
    <dbReference type="NCBI Taxonomy" id="152367"/>
    <lineage>
        <taxon>Eukaryota</taxon>
        <taxon>Viridiplantae</taxon>
        <taxon>Streptophyta</taxon>
        <taxon>Embryophyta</taxon>
        <taxon>Tracheophyta</taxon>
        <taxon>Spermatophyta</taxon>
        <taxon>Magnoliopsida</taxon>
        <taxon>Ranunculales</taxon>
        <taxon>Menispermaceae</taxon>
        <taxon>Menispermoideae</taxon>
        <taxon>Cissampelideae</taxon>
        <taxon>Stephania</taxon>
    </lineage>
</organism>
<evidence type="ECO:0000313" key="2">
    <source>
        <dbReference type="Proteomes" id="UP001419268"/>
    </source>
</evidence>
<evidence type="ECO:0000313" key="1">
    <source>
        <dbReference type="EMBL" id="KAK9112221.1"/>
    </source>
</evidence>
<dbReference type="EMBL" id="JBBNAG010000008">
    <property type="protein sequence ID" value="KAK9112221.1"/>
    <property type="molecule type" value="Genomic_DNA"/>
</dbReference>
<gene>
    <name evidence="1" type="ORF">Scep_019740</name>
</gene>
<reference evidence="1 2" key="1">
    <citation type="submission" date="2024-01" db="EMBL/GenBank/DDBJ databases">
        <title>Genome assemblies of Stephania.</title>
        <authorList>
            <person name="Yang L."/>
        </authorList>
    </citation>
    <scope>NUCLEOTIDE SEQUENCE [LARGE SCALE GENOMIC DNA]</scope>
    <source>
        <strain evidence="1">JXDWG</strain>
        <tissue evidence="1">Leaf</tissue>
    </source>
</reference>
<dbReference type="Proteomes" id="UP001419268">
    <property type="component" value="Unassembled WGS sequence"/>
</dbReference>
<name>A0AAP0IB86_9MAGN</name>